<dbReference type="AlphaFoldDB" id="A0A5N0EIW5"/>
<name>A0A5N0EIW5_9NOCA</name>
<dbReference type="EMBL" id="VXLC01000008">
    <property type="protein sequence ID" value="KAA8887321.1"/>
    <property type="molecule type" value="Genomic_DNA"/>
</dbReference>
<evidence type="ECO:0000313" key="1">
    <source>
        <dbReference type="EMBL" id="KAA8887321.1"/>
    </source>
</evidence>
<proteinExistence type="predicted"/>
<sequence>MRNNFRDPGIEHGELSHYVATVGGDPAQYRASSLVEHDGDTRYRTNLKVSLPDNFQMEVVQVFDRSGGTLSTLSYVAESKLGDTLVSREEGNFAGTAHLQFGGKVEPFPSPLTSLLGGATTFRGLEFSKGAKATINLWLAYSIHWPVEVKVEKRTTVDVPAGRFDAWQVKAKPSFAHINGLLDKVIHGILPAFTLHFDAAAPHRLIRFSFPTGPLPWDPKGLVQLSPDR</sequence>
<dbReference type="RefSeq" id="WP_150403651.1">
    <property type="nucleotide sequence ID" value="NZ_VXLC01000008.1"/>
</dbReference>
<organism evidence="1 2">
    <name type="scientific">Nocardia colli</name>
    <dbReference type="NCBI Taxonomy" id="2545717"/>
    <lineage>
        <taxon>Bacteria</taxon>
        <taxon>Bacillati</taxon>
        <taxon>Actinomycetota</taxon>
        <taxon>Actinomycetes</taxon>
        <taxon>Mycobacteriales</taxon>
        <taxon>Nocardiaceae</taxon>
        <taxon>Nocardia</taxon>
    </lineage>
</organism>
<dbReference type="Proteomes" id="UP000323876">
    <property type="component" value="Unassembled WGS sequence"/>
</dbReference>
<reference evidence="1 2" key="1">
    <citation type="submission" date="2019-09" db="EMBL/GenBank/DDBJ databases">
        <authorList>
            <person name="Wang X."/>
        </authorList>
    </citation>
    <scope>NUCLEOTIDE SEQUENCE [LARGE SCALE GENOMIC DNA]</scope>
    <source>
        <strain evidence="1 2">CICC 11023</strain>
    </source>
</reference>
<protein>
    <submittedName>
        <fullName evidence="1">DUF3108 domain-containing protein</fullName>
    </submittedName>
</protein>
<dbReference type="OrthoDB" id="4564681at2"/>
<comment type="caution">
    <text evidence="1">The sequence shown here is derived from an EMBL/GenBank/DDBJ whole genome shotgun (WGS) entry which is preliminary data.</text>
</comment>
<gene>
    <name evidence="1" type="ORF">F3087_20770</name>
</gene>
<keyword evidence="2" id="KW-1185">Reference proteome</keyword>
<accession>A0A5N0EIW5</accession>
<evidence type="ECO:0000313" key="2">
    <source>
        <dbReference type="Proteomes" id="UP000323876"/>
    </source>
</evidence>